<keyword evidence="2" id="KW-0732">Signal</keyword>
<protein>
    <recommendedName>
        <fullName evidence="5">Lipoprotein</fullName>
    </recommendedName>
</protein>
<name>A0ABU0EA26_9CELL</name>
<reference evidence="3 4" key="1">
    <citation type="submission" date="2023-07" db="EMBL/GenBank/DDBJ databases">
        <title>Sorghum-associated microbial communities from plants grown in Nebraska, USA.</title>
        <authorList>
            <person name="Schachtman D."/>
        </authorList>
    </citation>
    <scope>NUCLEOTIDE SEQUENCE [LARGE SCALE GENOMIC DNA]</scope>
    <source>
        <strain evidence="3 4">BE332</strain>
    </source>
</reference>
<feature type="region of interest" description="Disordered" evidence="1">
    <location>
        <begin position="34"/>
        <end position="127"/>
    </location>
</feature>
<organism evidence="3 4">
    <name type="scientific">Cellulomonas humilata</name>
    <dbReference type="NCBI Taxonomy" id="144055"/>
    <lineage>
        <taxon>Bacteria</taxon>
        <taxon>Bacillati</taxon>
        <taxon>Actinomycetota</taxon>
        <taxon>Actinomycetes</taxon>
        <taxon>Micrococcales</taxon>
        <taxon>Cellulomonadaceae</taxon>
        <taxon>Cellulomonas</taxon>
    </lineage>
</organism>
<evidence type="ECO:0000313" key="3">
    <source>
        <dbReference type="EMBL" id="MDQ0371963.1"/>
    </source>
</evidence>
<evidence type="ECO:0000256" key="2">
    <source>
        <dbReference type="SAM" id="SignalP"/>
    </source>
</evidence>
<dbReference type="RefSeq" id="WP_307489146.1">
    <property type="nucleotide sequence ID" value="NZ_JAUSVB010000001.1"/>
</dbReference>
<evidence type="ECO:0000256" key="1">
    <source>
        <dbReference type="SAM" id="MobiDB-lite"/>
    </source>
</evidence>
<gene>
    <name evidence="3" type="ORF">J2X26_000260</name>
</gene>
<evidence type="ECO:0008006" key="5">
    <source>
        <dbReference type="Google" id="ProtNLM"/>
    </source>
</evidence>
<dbReference type="Proteomes" id="UP001239626">
    <property type="component" value="Unassembled WGS sequence"/>
</dbReference>
<sequence length="240" mass="22448">MSTPHSPSRAPAAAAPRGRAVVLAAALVLGLGATAGCTSHGTTPDAAASSSASSSASARDRAGSATDRPSGGAATPDPAATGSSEGSSSERSSAEVLASEILPSQAPGPSGLPVPAAPGPSLTGPLPATGNANGAVVKGFPTTVVPIPEGLTVVSSSVSASGDRLQVGLQASSDAAPADVQAAYVAALSAAGFAVGDSPALPGTTATSFTRGPDGLVLTVTARTGGGTELSVAGTLTTAG</sequence>
<feature type="chain" id="PRO_5046156587" description="Lipoprotein" evidence="2">
    <location>
        <begin position="36"/>
        <end position="240"/>
    </location>
</feature>
<comment type="caution">
    <text evidence="3">The sequence shown here is derived from an EMBL/GenBank/DDBJ whole genome shotgun (WGS) entry which is preliminary data.</text>
</comment>
<feature type="compositionally biased region" description="Low complexity" evidence="1">
    <location>
        <begin position="45"/>
        <end position="100"/>
    </location>
</feature>
<proteinExistence type="predicted"/>
<accession>A0ABU0EA26</accession>
<dbReference type="EMBL" id="JAUSVB010000001">
    <property type="protein sequence ID" value="MDQ0371963.1"/>
    <property type="molecule type" value="Genomic_DNA"/>
</dbReference>
<keyword evidence="4" id="KW-1185">Reference proteome</keyword>
<feature type="signal peptide" evidence="2">
    <location>
        <begin position="1"/>
        <end position="35"/>
    </location>
</feature>
<evidence type="ECO:0000313" key="4">
    <source>
        <dbReference type="Proteomes" id="UP001239626"/>
    </source>
</evidence>